<dbReference type="GO" id="GO:0005811">
    <property type="term" value="C:lipid droplet"/>
    <property type="evidence" value="ECO:0007669"/>
    <property type="project" value="TreeGrafter"/>
</dbReference>
<evidence type="ECO:0000256" key="10">
    <source>
        <dbReference type="ARBA" id="ARBA00068717"/>
    </source>
</evidence>
<dbReference type="Pfam" id="PF00106">
    <property type="entry name" value="adh_short"/>
    <property type="match status" value="1"/>
</dbReference>
<dbReference type="AlphaFoldDB" id="B4KBC3"/>
<keyword evidence="4" id="KW-0521">NADP</keyword>
<keyword evidence="15" id="KW-1185">Reference proteome</keyword>
<evidence type="ECO:0000256" key="4">
    <source>
        <dbReference type="ARBA" id="ARBA00022857"/>
    </source>
</evidence>
<dbReference type="EMBL" id="CH933806">
    <property type="protein sequence ID" value="EDW16851.2"/>
    <property type="molecule type" value="Genomic_DNA"/>
</dbReference>
<keyword evidence="8 13" id="KW-0472">Membrane</keyword>
<dbReference type="SUPFAM" id="SSF51735">
    <property type="entry name" value="NAD(P)-binding Rossmann-fold domains"/>
    <property type="match status" value="1"/>
</dbReference>
<name>B4KBC3_DROMO</name>
<dbReference type="KEGG" id="dmo:Dmoj_GI10766"/>
<dbReference type="FunFam" id="3.40.50.720:FF:000131">
    <property type="entry name" value="Short-chain dehydrogenase/reductase 3"/>
    <property type="match status" value="1"/>
</dbReference>
<dbReference type="InterPro" id="IPR036291">
    <property type="entry name" value="NAD(P)-bd_dom_sf"/>
</dbReference>
<dbReference type="InParanoid" id="B4KBC3"/>
<dbReference type="InterPro" id="IPR002347">
    <property type="entry name" value="SDR_fam"/>
</dbReference>
<evidence type="ECO:0000256" key="12">
    <source>
        <dbReference type="RuleBase" id="RU000363"/>
    </source>
</evidence>
<evidence type="ECO:0000256" key="11">
    <source>
        <dbReference type="ARBA" id="ARBA00082544"/>
    </source>
</evidence>
<keyword evidence="7" id="KW-0443">Lipid metabolism</keyword>
<dbReference type="GO" id="GO:0016020">
    <property type="term" value="C:membrane"/>
    <property type="evidence" value="ECO:0007669"/>
    <property type="project" value="UniProtKB-SubCell"/>
</dbReference>
<comment type="function">
    <text evidence="9">Catalyzes the reduction of all-trans-retinal to all-trans-retinol in the presence of NADPH.</text>
</comment>
<dbReference type="PRINTS" id="PR00081">
    <property type="entry name" value="GDHRDH"/>
</dbReference>
<comment type="subcellular location">
    <subcellularLocation>
        <location evidence="1">Membrane</location>
        <topology evidence="1">Multi-pass membrane protein</topology>
    </subcellularLocation>
</comment>
<feature type="transmembrane region" description="Helical" evidence="13">
    <location>
        <begin position="12"/>
        <end position="33"/>
    </location>
</feature>
<dbReference type="FunCoup" id="B4KBC3">
    <property type="interactions" value="2"/>
</dbReference>
<dbReference type="PANTHER" id="PTHR24322">
    <property type="entry name" value="PKSB"/>
    <property type="match status" value="1"/>
</dbReference>
<dbReference type="GO" id="GO:0052650">
    <property type="term" value="F:all-trans-retinol dehydrogenase (NADP+) activity"/>
    <property type="evidence" value="ECO:0007669"/>
    <property type="project" value="UniProtKB-ARBA"/>
</dbReference>
<evidence type="ECO:0000256" key="8">
    <source>
        <dbReference type="ARBA" id="ARBA00023136"/>
    </source>
</evidence>
<dbReference type="HOGENOM" id="CLU_010194_2_5_1"/>
<dbReference type="SMR" id="B4KBC3"/>
<accession>B4KBC3</accession>
<sequence>MALSNTHIRLRAFLAVLLLLFSSPLLLLIALIYQICQISLRSMSTKSIKGEVALVTGAGHGLGRAIALELAKQGCHIAIADINLEGAEETVRQINEAFPVRSKAYKVNAASYSELSELKSNILKDLGPVTILINNAAILLLDNPMDPDPKDIQHMIDVNFSSHFWTKKLFLPQMKVLNKGHIVNISSCSSILPFPYNSAYCATKFGVTGHMRALRLELAVEKQQNIHVLTVLPWFLQTNNEVRELNDTINFSDFYPLIRGDSAARRIVKGILNNEREIFLPDFVSLLYRLLHLFPLSWQEKVFLLFARTQIEMMVKVRP</sequence>
<evidence type="ECO:0000256" key="2">
    <source>
        <dbReference type="ARBA" id="ARBA00006484"/>
    </source>
</evidence>
<comment type="similarity">
    <text evidence="2 12">Belongs to the short-chain dehydrogenases/reductases (SDR) family.</text>
</comment>
<evidence type="ECO:0000256" key="9">
    <source>
        <dbReference type="ARBA" id="ARBA00059620"/>
    </source>
</evidence>
<gene>
    <name evidence="14" type="primary">Dmoj\GI10766</name>
    <name evidence="14" type="ORF">Dmoj_GI10766</name>
</gene>
<organism evidence="14 15">
    <name type="scientific">Drosophila mojavensis</name>
    <name type="common">Fruit fly</name>
    <dbReference type="NCBI Taxonomy" id="7230"/>
    <lineage>
        <taxon>Eukaryota</taxon>
        <taxon>Metazoa</taxon>
        <taxon>Ecdysozoa</taxon>
        <taxon>Arthropoda</taxon>
        <taxon>Hexapoda</taxon>
        <taxon>Insecta</taxon>
        <taxon>Pterygota</taxon>
        <taxon>Neoptera</taxon>
        <taxon>Endopterygota</taxon>
        <taxon>Diptera</taxon>
        <taxon>Brachycera</taxon>
        <taxon>Muscomorpha</taxon>
        <taxon>Ephydroidea</taxon>
        <taxon>Drosophilidae</taxon>
        <taxon>Drosophila</taxon>
    </lineage>
</organism>
<protein>
    <recommendedName>
        <fullName evidence="10">Short-chain dehydrogenase/reductase 3</fullName>
    </recommendedName>
    <alternativeName>
        <fullName evidence="11">Retinal short-chain dehydrogenase/reductase 1</fullName>
    </alternativeName>
</protein>
<evidence type="ECO:0000256" key="1">
    <source>
        <dbReference type="ARBA" id="ARBA00004141"/>
    </source>
</evidence>
<keyword evidence="5 13" id="KW-1133">Transmembrane helix</keyword>
<dbReference type="Gene3D" id="3.40.50.720">
    <property type="entry name" value="NAD(P)-binding Rossmann-like Domain"/>
    <property type="match status" value="1"/>
</dbReference>
<reference evidence="14 15" key="1">
    <citation type="journal article" date="2007" name="Nature">
        <title>Evolution of genes and genomes on the Drosophila phylogeny.</title>
        <authorList>
            <consortium name="Drosophila 12 Genomes Consortium"/>
            <person name="Clark A.G."/>
            <person name="Eisen M.B."/>
            <person name="Smith D.R."/>
            <person name="Bergman C.M."/>
            <person name="Oliver B."/>
            <person name="Markow T.A."/>
            <person name="Kaufman T.C."/>
            <person name="Kellis M."/>
            <person name="Gelbart W."/>
            <person name="Iyer V.N."/>
            <person name="Pollard D.A."/>
            <person name="Sackton T.B."/>
            <person name="Larracuente A.M."/>
            <person name="Singh N.D."/>
            <person name="Abad J.P."/>
            <person name="Abt D.N."/>
            <person name="Adryan B."/>
            <person name="Aguade M."/>
            <person name="Akashi H."/>
            <person name="Anderson W.W."/>
            <person name="Aquadro C.F."/>
            <person name="Ardell D.H."/>
            <person name="Arguello R."/>
            <person name="Artieri C.G."/>
            <person name="Barbash D.A."/>
            <person name="Barker D."/>
            <person name="Barsanti P."/>
            <person name="Batterham P."/>
            <person name="Batzoglou S."/>
            <person name="Begun D."/>
            <person name="Bhutkar A."/>
            <person name="Blanco E."/>
            <person name="Bosak S.A."/>
            <person name="Bradley R.K."/>
            <person name="Brand A.D."/>
            <person name="Brent M.R."/>
            <person name="Brooks A.N."/>
            <person name="Brown R.H."/>
            <person name="Butlin R.K."/>
            <person name="Caggese C."/>
            <person name="Calvi B.R."/>
            <person name="Bernardo de Carvalho A."/>
            <person name="Caspi A."/>
            <person name="Castrezana S."/>
            <person name="Celniker S.E."/>
            <person name="Chang J.L."/>
            <person name="Chapple C."/>
            <person name="Chatterji S."/>
            <person name="Chinwalla A."/>
            <person name="Civetta A."/>
            <person name="Clifton S.W."/>
            <person name="Comeron J.M."/>
            <person name="Costello J.C."/>
            <person name="Coyne J.A."/>
            <person name="Daub J."/>
            <person name="David R.G."/>
            <person name="Delcher A.L."/>
            <person name="Delehaunty K."/>
            <person name="Do C.B."/>
            <person name="Ebling H."/>
            <person name="Edwards K."/>
            <person name="Eickbush T."/>
            <person name="Evans J.D."/>
            <person name="Filipski A."/>
            <person name="Findeiss S."/>
            <person name="Freyhult E."/>
            <person name="Fulton L."/>
            <person name="Fulton R."/>
            <person name="Garcia A.C."/>
            <person name="Gardiner A."/>
            <person name="Garfield D.A."/>
            <person name="Garvin B.E."/>
            <person name="Gibson G."/>
            <person name="Gilbert D."/>
            <person name="Gnerre S."/>
            <person name="Godfrey J."/>
            <person name="Good R."/>
            <person name="Gotea V."/>
            <person name="Gravely B."/>
            <person name="Greenberg A.J."/>
            <person name="Griffiths-Jones S."/>
            <person name="Gross S."/>
            <person name="Guigo R."/>
            <person name="Gustafson E.A."/>
            <person name="Haerty W."/>
            <person name="Hahn M.W."/>
            <person name="Halligan D.L."/>
            <person name="Halpern A.L."/>
            <person name="Halter G.M."/>
            <person name="Han M.V."/>
            <person name="Heger A."/>
            <person name="Hillier L."/>
            <person name="Hinrichs A.S."/>
            <person name="Holmes I."/>
            <person name="Hoskins R.A."/>
            <person name="Hubisz M.J."/>
            <person name="Hultmark D."/>
            <person name="Huntley M.A."/>
            <person name="Jaffe D.B."/>
            <person name="Jagadeeshan S."/>
            <person name="Jeck W.R."/>
            <person name="Johnson J."/>
            <person name="Jones C.D."/>
            <person name="Jordan W.C."/>
            <person name="Karpen G.H."/>
            <person name="Kataoka E."/>
            <person name="Keightley P.D."/>
            <person name="Kheradpour P."/>
            <person name="Kirkness E.F."/>
            <person name="Koerich L.B."/>
            <person name="Kristiansen K."/>
            <person name="Kudrna D."/>
            <person name="Kulathinal R.J."/>
            <person name="Kumar S."/>
            <person name="Kwok R."/>
            <person name="Lander E."/>
            <person name="Langley C.H."/>
            <person name="Lapoint R."/>
            <person name="Lazzaro B.P."/>
            <person name="Lee S.J."/>
            <person name="Levesque L."/>
            <person name="Li R."/>
            <person name="Lin C.F."/>
            <person name="Lin M.F."/>
            <person name="Lindblad-Toh K."/>
            <person name="Llopart A."/>
            <person name="Long M."/>
            <person name="Low L."/>
            <person name="Lozovsky E."/>
            <person name="Lu J."/>
            <person name="Luo M."/>
            <person name="Machado C.A."/>
            <person name="Makalowski W."/>
            <person name="Marzo M."/>
            <person name="Matsuda M."/>
            <person name="Matzkin L."/>
            <person name="McAllister B."/>
            <person name="McBride C.S."/>
            <person name="McKernan B."/>
            <person name="McKernan K."/>
            <person name="Mendez-Lago M."/>
            <person name="Minx P."/>
            <person name="Mollenhauer M.U."/>
            <person name="Montooth K."/>
            <person name="Mount S.M."/>
            <person name="Mu X."/>
            <person name="Myers E."/>
            <person name="Negre B."/>
            <person name="Newfeld S."/>
            <person name="Nielsen R."/>
            <person name="Noor M.A."/>
            <person name="O'Grady P."/>
            <person name="Pachter L."/>
            <person name="Papaceit M."/>
            <person name="Parisi M.J."/>
            <person name="Parisi M."/>
            <person name="Parts L."/>
            <person name="Pedersen J.S."/>
            <person name="Pesole G."/>
            <person name="Phillippy A.M."/>
            <person name="Ponting C.P."/>
            <person name="Pop M."/>
            <person name="Porcelli D."/>
            <person name="Powell J.R."/>
            <person name="Prohaska S."/>
            <person name="Pruitt K."/>
            <person name="Puig M."/>
            <person name="Quesneville H."/>
            <person name="Ram K.R."/>
            <person name="Rand D."/>
            <person name="Rasmussen M.D."/>
            <person name="Reed L.K."/>
            <person name="Reenan R."/>
            <person name="Reily A."/>
            <person name="Remington K.A."/>
            <person name="Rieger T.T."/>
            <person name="Ritchie M.G."/>
            <person name="Robin C."/>
            <person name="Rogers Y.H."/>
            <person name="Rohde C."/>
            <person name="Rozas J."/>
            <person name="Rubenfield M.J."/>
            <person name="Ruiz A."/>
            <person name="Russo S."/>
            <person name="Salzberg S.L."/>
            <person name="Sanchez-Gracia A."/>
            <person name="Saranga D.J."/>
            <person name="Sato H."/>
            <person name="Schaeffer S.W."/>
            <person name="Schatz M.C."/>
            <person name="Schlenke T."/>
            <person name="Schwartz R."/>
            <person name="Segarra C."/>
            <person name="Singh R.S."/>
            <person name="Sirot L."/>
            <person name="Sirota M."/>
            <person name="Sisneros N.B."/>
            <person name="Smith C.D."/>
            <person name="Smith T.F."/>
            <person name="Spieth J."/>
            <person name="Stage D.E."/>
            <person name="Stark A."/>
            <person name="Stephan W."/>
            <person name="Strausberg R.L."/>
            <person name="Strempel S."/>
            <person name="Sturgill D."/>
            <person name="Sutton G."/>
            <person name="Sutton G.G."/>
            <person name="Tao W."/>
            <person name="Teichmann S."/>
            <person name="Tobari Y.N."/>
            <person name="Tomimura Y."/>
            <person name="Tsolas J.M."/>
            <person name="Valente V.L."/>
            <person name="Venter E."/>
            <person name="Venter J.C."/>
            <person name="Vicario S."/>
            <person name="Vieira F.G."/>
            <person name="Vilella A.J."/>
            <person name="Villasante A."/>
            <person name="Walenz B."/>
            <person name="Wang J."/>
            <person name="Wasserman M."/>
            <person name="Watts T."/>
            <person name="Wilson D."/>
            <person name="Wilson R.K."/>
            <person name="Wing R.A."/>
            <person name="Wolfner M.F."/>
            <person name="Wong A."/>
            <person name="Wong G.K."/>
            <person name="Wu C.I."/>
            <person name="Wu G."/>
            <person name="Yamamoto D."/>
            <person name="Yang H.P."/>
            <person name="Yang S.P."/>
            <person name="Yorke J.A."/>
            <person name="Yoshida K."/>
            <person name="Zdobnov E."/>
            <person name="Zhang P."/>
            <person name="Zhang Y."/>
            <person name="Zimin A.V."/>
            <person name="Baldwin J."/>
            <person name="Abdouelleil A."/>
            <person name="Abdulkadir J."/>
            <person name="Abebe A."/>
            <person name="Abera B."/>
            <person name="Abreu J."/>
            <person name="Acer S.C."/>
            <person name="Aftuck L."/>
            <person name="Alexander A."/>
            <person name="An P."/>
            <person name="Anderson E."/>
            <person name="Anderson S."/>
            <person name="Arachi H."/>
            <person name="Azer M."/>
            <person name="Bachantsang P."/>
            <person name="Barry A."/>
            <person name="Bayul T."/>
            <person name="Berlin A."/>
            <person name="Bessette D."/>
            <person name="Bloom T."/>
            <person name="Blye J."/>
            <person name="Boguslavskiy L."/>
            <person name="Bonnet C."/>
            <person name="Boukhgalter B."/>
            <person name="Bourzgui I."/>
            <person name="Brown A."/>
            <person name="Cahill P."/>
            <person name="Channer S."/>
            <person name="Cheshatsang Y."/>
            <person name="Chuda L."/>
            <person name="Citroen M."/>
            <person name="Collymore A."/>
            <person name="Cooke P."/>
            <person name="Costello M."/>
            <person name="D'Aco K."/>
            <person name="Daza R."/>
            <person name="De Haan G."/>
            <person name="DeGray S."/>
            <person name="DeMaso C."/>
            <person name="Dhargay N."/>
            <person name="Dooley K."/>
            <person name="Dooley E."/>
            <person name="Doricent M."/>
            <person name="Dorje P."/>
            <person name="Dorjee K."/>
            <person name="Dupes A."/>
            <person name="Elong R."/>
            <person name="Falk J."/>
            <person name="Farina A."/>
            <person name="Faro S."/>
            <person name="Ferguson D."/>
            <person name="Fisher S."/>
            <person name="Foley C.D."/>
            <person name="Franke A."/>
            <person name="Friedrich D."/>
            <person name="Gadbois L."/>
            <person name="Gearin G."/>
            <person name="Gearin C.R."/>
            <person name="Giannoukos G."/>
            <person name="Goode T."/>
            <person name="Graham J."/>
            <person name="Grandbois E."/>
            <person name="Grewal S."/>
            <person name="Gyaltsen K."/>
            <person name="Hafez N."/>
            <person name="Hagos B."/>
            <person name="Hall J."/>
            <person name="Henson C."/>
            <person name="Hollinger A."/>
            <person name="Honan T."/>
            <person name="Huard M.D."/>
            <person name="Hughes L."/>
            <person name="Hurhula B."/>
            <person name="Husby M.E."/>
            <person name="Kamat A."/>
            <person name="Kanga B."/>
            <person name="Kashin S."/>
            <person name="Khazanovich D."/>
            <person name="Kisner P."/>
            <person name="Lance K."/>
            <person name="Lara M."/>
            <person name="Lee W."/>
            <person name="Lennon N."/>
            <person name="Letendre F."/>
            <person name="LeVine R."/>
            <person name="Lipovsky A."/>
            <person name="Liu X."/>
            <person name="Liu J."/>
            <person name="Liu S."/>
            <person name="Lokyitsang T."/>
            <person name="Lokyitsang Y."/>
            <person name="Lubonja R."/>
            <person name="Lui A."/>
            <person name="MacDonald P."/>
            <person name="Magnisalis V."/>
            <person name="Maru K."/>
            <person name="Matthews C."/>
            <person name="McCusker W."/>
            <person name="McDonough S."/>
            <person name="Mehta T."/>
            <person name="Meldrim J."/>
            <person name="Meneus L."/>
            <person name="Mihai O."/>
            <person name="Mihalev A."/>
            <person name="Mihova T."/>
            <person name="Mittelman R."/>
            <person name="Mlenga V."/>
            <person name="Montmayeur A."/>
            <person name="Mulrain L."/>
            <person name="Navidi A."/>
            <person name="Naylor J."/>
            <person name="Negash T."/>
            <person name="Nguyen T."/>
            <person name="Nguyen N."/>
            <person name="Nicol R."/>
            <person name="Norbu C."/>
            <person name="Norbu N."/>
            <person name="Novod N."/>
            <person name="O'Neill B."/>
            <person name="Osman S."/>
            <person name="Markiewicz E."/>
            <person name="Oyono O.L."/>
            <person name="Patti C."/>
            <person name="Phunkhang P."/>
            <person name="Pierre F."/>
            <person name="Priest M."/>
            <person name="Raghuraman S."/>
            <person name="Rege F."/>
            <person name="Reyes R."/>
            <person name="Rise C."/>
            <person name="Rogov P."/>
            <person name="Ross K."/>
            <person name="Ryan E."/>
            <person name="Settipalli S."/>
            <person name="Shea T."/>
            <person name="Sherpa N."/>
            <person name="Shi L."/>
            <person name="Shih D."/>
            <person name="Sparrow T."/>
            <person name="Spaulding J."/>
            <person name="Stalker J."/>
            <person name="Stange-Thomann N."/>
            <person name="Stavropoulos S."/>
            <person name="Stone C."/>
            <person name="Strader C."/>
            <person name="Tesfaye S."/>
            <person name="Thomson T."/>
            <person name="Thoulutsang Y."/>
            <person name="Thoulutsang D."/>
            <person name="Topham K."/>
            <person name="Topping I."/>
            <person name="Tsamla T."/>
            <person name="Vassiliev H."/>
            <person name="Vo A."/>
            <person name="Wangchuk T."/>
            <person name="Wangdi T."/>
            <person name="Weiand M."/>
            <person name="Wilkinson J."/>
            <person name="Wilson A."/>
            <person name="Yadav S."/>
            <person name="Young G."/>
            <person name="Yu Q."/>
            <person name="Zembek L."/>
            <person name="Zhong D."/>
            <person name="Zimmer A."/>
            <person name="Zwirko Z."/>
            <person name="Jaffe D.B."/>
            <person name="Alvarez P."/>
            <person name="Brockman W."/>
            <person name="Butler J."/>
            <person name="Chin C."/>
            <person name="Gnerre S."/>
            <person name="Grabherr M."/>
            <person name="Kleber M."/>
            <person name="Mauceli E."/>
            <person name="MacCallum I."/>
        </authorList>
    </citation>
    <scope>NUCLEOTIDE SEQUENCE [LARGE SCALE GENOMIC DNA]</scope>
    <source>
        <strain evidence="15">Tucson 15081-1352.22</strain>
    </source>
</reference>
<dbReference type="OrthoDB" id="6251714at2759"/>
<proteinExistence type="inferred from homology"/>
<evidence type="ECO:0000313" key="14">
    <source>
        <dbReference type="EMBL" id="EDW16851.2"/>
    </source>
</evidence>
<dbReference type="Proteomes" id="UP000009192">
    <property type="component" value="Unassembled WGS sequence"/>
</dbReference>
<evidence type="ECO:0000256" key="7">
    <source>
        <dbReference type="ARBA" id="ARBA00023098"/>
    </source>
</evidence>
<evidence type="ECO:0000256" key="3">
    <source>
        <dbReference type="ARBA" id="ARBA00022692"/>
    </source>
</evidence>
<dbReference type="PANTHER" id="PTHR24322:SF748">
    <property type="entry name" value="FI23927P1-RELATED"/>
    <property type="match status" value="1"/>
</dbReference>
<keyword evidence="6" id="KW-0560">Oxidoreductase</keyword>
<evidence type="ECO:0000313" key="15">
    <source>
        <dbReference type="Proteomes" id="UP000009192"/>
    </source>
</evidence>
<keyword evidence="3 13" id="KW-0812">Transmembrane</keyword>
<evidence type="ECO:0000256" key="5">
    <source>
        <dbReference type="ARBA" id="ARBA00022989"/>
    </source>
</evidence>
<dbReference type="eggNOG" id="KOG1201">
    <property type="taxonomic scope" value="Eukaryota"/>
</dbReference>
<evidence type="ECO:0000256" key="13">
    <source>
        <dbReference type="SAM" id="Phobius"/>
    </source>
</evidence>
<evidence type="ECO:0000256" key="6">
    <source>
        <dbReference type="ARBA" id="ARBA00023002"/>
    </source>
</evidence>
<dbReference type="PRINTS" id="PR00080">
    <property type="entry name" value="SDRFAMILY"/>
</dbReference>